<proteinExistence type="predicted"/>
<name>A0AAU8IDD0_9BACL</name>
<dbReference type="AlphaFoldDB" id="A0AAU8IDD0"/>
<reference evidence="1" key="1">
    <citation type="submission" date="2024-06" db="EMBL/GenBank/DDBJ databases">
        <authorList>
            <person name="Fan A."/>
            <person name="Zhang F.Y."/>
            <person name="Zhang L."/>
        </authorList>
    </citation>
    <scope>NUCLEOTIDE SEQUENCE</scope>
    <source>
        <strain evidence="1">Y61</strain>
    </source>
</reference>
<sequence>MGWDNLMYGQNCYNGRGISPAYDNGYDRKISPAFDRRGCDGRDLLKGISKNDFIKVFLKNSRPVEGFFAGVSKNILTLFDCEKRRVSTIDICLDDVVAIKSFGDAFDPRNDHDHDHDHDYKCFD</sequence>
<dbReference type="EMBL" id="CP159510">
    <property type="protein sequence ID" value="XCJ16230.1"/>
    <property type="molecule type" value="Genomic_DNA"/>
</dbReference>
<evidence type="ECO:0000313" key="1">
    <source>
        <dbReference type="EMBL" id="XCJ16230.1"/>
    </source>
</evidence>
<gene>
    <name evidence="1" type="ORF">ABNN70_11100</name>
</gene>
<accession>A0AAU8IDD0</accession>
<protein>
    <recommendedName>
        <fullName evidence="2">Spore coat protein</fullName>
    </recommendedName>
</protein>
<dbReference type="RefSeq" id="WP_353947823.1">
    <property type="nucleotide sequence ID" value="NZ_CP159510.1"/>
</dbReference>
<organism evidence="1">
    <name type="scientific">Sporolactobacillus sp. Y61</name>
    <dbReference type="NCBI Taxonomy" id="3160863"/>
    <lineage>
        <taxon>Bacteria</taxon>
        <taxon>Bacillati</taxon>
        <taxon>Bacillota</taxon>
        <taxon>Bacilli</taxon>
        <taxon>Bacillales</taxon>
        <taxon>Sporolactobacillaceae</taxon>
        <taxon>Sporolactobacillus</taxon>
    </lineage>
</organism>
<evidence type="ECO:0008006" key="2">
    <source>
        <dbReference type="Google" id="ProtNLM"/>
    </source>
</evidence>